<dbReference type="GO" id="GO:0140938">
    <property type="term" value="F:histone H3 methyltransferase activity"/>
    <property type="evidence" value="ECO:0007669"/>
    <property type="project" value="UniProtKB-ARBA"/>
</dbReference>
<dbReference type="GO" id="GO:0008270">
    <property type="term" value="F:zinc ion binding"/>
    <property type="evidence" value="ECO:0007669"/>
    <property type="project" value="UniProtKB-KW"/>
</dbReference>
<dbReference type="GO" id="GO:0005694">
    <property type="term" value="C:chromosome"/>
    <property type="evidence" value="ECO:0007669"/>
    <property type="project" value="UniProtKB-SubCell"/>
</dbReference>
<evidence type="ECO:0000259" key="20">
    <source>
        <dbReference type="PROSITE" id="PS51215"/>
    </source>
</evidence>
<dbReference type="PROSITE" id="PS50868">
    <property type="entry name" value="POST_SET"/>
    <property type="match status" value="1"/>
</dbReference>
<evidence type="ECO:0000256" key="8">
    <source>
        <dbReference type="ARBA" id="ARBA00022723"/>
    </source>
</evidence>
<dbReference type="PANTHER" id="PTHR22884">
    <property type="entry name" value="SET DOMAIN PROTEINS"/>
    <property type="match status" value="1"/>
</dbReference>
<dbReference type="CDD" id="cd20144">
    <property type="entry name" value="PWWP_NSD_rpt1"/>
    <property type="match status" value="1"/>
</dbReference>
<evidence type="ECO:0000256" key="13">
    <source>
        <dbReference type="PROSITE-ProRule" id="PRU00146"/>
    </source>
</evidence>
<evidence type="ECO:0000313" key="22">
    <source>
        <dbReference type="Proteomes" id="UP001142055"/>
    </source>
</evidence>
<dbReference type="InterPro" id="IPR019786">
    <property type="entry name" value="Zinc_finger_PHD-type_CS"/>
</dbReference>
<dbReference type="CDD" id="cd15565">
    <property type="entry name" value="PHD2_NSD"/>
    <property type="match status" value="1"/>
</dbReference>
<dbReference type="SMART" id="SM00249">
    <property type="entry name" value="PHD"/>
    <property type="match status" value="3"/>
</dbReference>
<feature type="region of interest" description="Disordered" evidence="15">
    <location>
        <begin position="320"/>
        <end position="382"/>
    </location>
</feature>
<dbReference type="GO" id="GO:0005634">
    <property type="term" value="C:nucleus"/>
    <property type="evidence" value="ECO:0007669"/>
    <property type="project" value="UniProtKB-SubCell"/>
</dbReference>
<keyword evidence="10" id="KW-0862">Zinc</keyword>
<dbReference type="Gene3D" id="2.170.270.10">
    <property type="entry name" value="SET domain"/>
    <property type="match status" value="2"/>
</dbReference>
<dbReference type="Proteomes" id="UP001142055">
    <property type="component" value="Chromosome 1"/>
</dbReference>
<evidence type="ECO:0000259" key="17">
    <source>
        <dbReference type="PROSITE" id="PS50118"/>
    </source>
</evidence>
<feature type="compositionally biased region" description="Acidic residues" evidence="15">
    <location>
        <begin position="372"/>
        <end position="381"/>
    </location>
</feature>
<dbReference type="Gene3D" id="2.30.30.140">
    <property type="match status" value="2"/>
</dbReference>
<evidence type="ECO:0000256" key="5">
    <source>
        <dbReference type="ARBA" id="ARBA00022603"/>
    </source>
</evidence>
<accession>A0A9Q0MCE3</accession>
<feature type="domain" description="PHD-type" evidence="16">
    <location>
        <begin position="652"/>
        <end position="712"/>
    </location>
</feature>
<dbReference type="InterPro" id="IPR006560">
    <property type="entry name" value="AWS_dom"/>
</dbReference>
<evidence type="ECO:0000259" key="18">
    <source>
        <dbReference type="PROSITE" id="PS50812"/>
    </source>
</evidence>
<evidence type="ECO:0000259" key="19">
    <source>
        <dbReference type="PROSITE" id="PS50868"/>
    </source>
</evidence>
<dbReference type="InterPro" id="IPR013083">
    <property type="entry name" value="Znf_RING/FYVE/PHD"/>
</dbReference>
<dbReference type="GO" id="GO:0032259">
    <property type="term" value="P:methylation"/>
    <property type="evidence" value="ECO:0007669"/>
    <property type="project" value="UniProtKB-KW"/>
</dbReference>
<evidence type="ECO:0000259" key="16">
    <source>
        <dbReference type="PROSITE" id="PS50016"/>
    </source>
</evidence>
<dbReference type="EMBL" id="JAPWDV010000001">
    <property type="protein sequence ID" value="KAJ6223683.1"/>
    <property type="molecule type" value="Genomic_DNA"/>
</dbReference>
<dbReference type="CDD" id="cd05838">
    <property type="entry name" value="PWWP_NSD_rpt2"/>
    <property type="match status" value="1"/>
</dbReference>
<dbReference type="InterPro" id="IPR036910">
    <property type="entry name" value="HMG_box_dom_sf"/>
</dbReference>
<feature type="compositionally biased region" description="Acidic residues" evidence="15">
    <location>
        <begin position="38"/>
        <end position="50"/>
    </location>
</feature>
<feature type="domain" description="Post-SET" evidence="19">
    <location>
        <begin position="914"/>
        <end position="930"/>
    </location>
</feature>
<keyword evidence="4" id="KW-0597">Phosphoprotein</keyword>
<dbReference type="Pfam" id="PF22908">
    <property type="entry name" value="PHD_NSD"/>
    <property type="match status" value="1"/>
</dbReference>
<feature type="region of interest" description="Disordered" evidence="15">
    <location>
        <begin position="993"/>
        <end position="1027"/>
    </location>
</feature>
<keyword evidence="22" id="KW-1185">Reference proteome</keyword>
<evidence type="ECO:0000256" key="12">
    <source>
        <dbReference type="ARBA" id="ARBA00023242"/>
    </source>
</evidence>
<feature type="region of interest" description="Disordered" evidence="15">
    <location>
        <begin position="933"/>
        <end position="959"/>
    </location>
</feature>
<keyword evidence="9 13" id="KW-0863">Zinc-finger</keyword>
<dbReference type="PROSITE" id="PS50812">
    <property type="entry name" value="PWWP"/>
    <property type="match status" value="2"/>
</dbReference>
<dbReference type="PROSITE" id="PS01359">
    <property type="entry name" value="ZF_PHD_1"/>
    <property type="match status" value="1"/>
</dbReference>
<keyword evidence="14" id="KW-0238">DNA-binding</keyword>
<keyword evidence="7" id="KW-0949">S-adenosyl-L-methionine</keyword>
<dbReference type="Pfam" id="PF17907">
    <property type="entry name" value="AWS"/>
    <property type="match status" value="1"/>
</dbReference>
<dbReference type="Pfam" id="PF00855">
    <property type="entry name" value="PWWP"/>
    <property type="match status" value="2"/>
</dbReference>
<dbReference type="SMART" id="SM00508">
    <property type="entry name" value="PostSET"/>
    <property type="match status" value="1"/>
</dbReference>
<dbReference type="Gene3D" id="1.10.30.10">
    <property type="entry name" value="High mobility group box domain"/>
    <property type="match status" value="1"/>
</dbReference>
<feature type="compositionally biased region" description="Basic and acidic residues" evidence="15">
    <location>
        <begin position="933"/>
        <end position="942"/>
    </location>
</feature>
<comment type="subcellular location">
    <subcellularLocation>
        <location evidence="2">Chromosome</location>
    </subcellularLocation>
    <subcellularLocation>
        <location evidence="1">Nucleus</location>
    </subcellularLocation>
</comment>
<evidence type="ECO:0000256" key="6">
    <source>
        <dbReference type="ARBA" id="ARBA00022679"/>
    </source>
</evidence>
<evidence type="ECO:0000256" key="11">
    <source>
        <dbReference type="ARBA" id="ARBA00022853"/>
    </source>
</evidence>
<evidence type="ECO:0000256" key="9">
    <source>
        <dbReference type="ARBA" id="ARBA00022771"/>
    </source>
</evidence>
<feature type="domain" description="HMG box" evidence="17">
    <location>
        <begin position="395"/>
        <end position="447"/>
    </location>
</feature>
<name>A0A9Q0MCE3_BLOTA</name>
<dbReference type="InterPro" id="IPR019787">
    <property type="entry name" value="Znf_PHD-finger"/>
</dbReference>
<proteinExistence type="predicted"/>
<feature type="DNA-binding region" description="HMG box" evidence="14">
    <location>
        <begin position="395"/>
        <end position="447"/>
    </location>
</feature>
<protein>
    <submittedName>
        <fullName evidence="21">Uncharacterized protein</fullName>
    </submittedName>
</protein>
<dbReference type="OMA" id="CQEHEEL"/>
<dbReference type="InterPro" id="IPR046341">
    <property type="entry name" value="SET_dom_sf"/>
</dbReference>
<evidence type="ECO:0000256" key="3">
    <source>
        <dbReference type="ARBA" id="ARBA00022454"/>
    </source>
</evidence>
<feature type="compositionally biased region" description="Polar residues" evidence="15">
    <location>
        <begin position="945"/>
        <end position="957"/>
    </location>
</feature>
<feature type="compositionally biased region" description="Basic residues" evidence="15">
    <location>
        <begin position="352"/>
        <end position="364"/>
    </location>
</feature>
<comment type="caution">
    <text evidence="21">The sequence shown here is derived from an EMBL/GenBank/DDBJ whole genome shotgun (WGS) entry which is preliminary data.</text>
</comment>
<feature type="compositionally biased region" description="Basic and acidic residues" evidence="15">
    <location>
        <begin position="89"/>
        <end position="100"/>
    </location>
</feature>
<dbReference type="AlphaFoldDB" id="A0A9Q0MCE3"/>
<keyword evidence="5" id="KW-0489">Methyltransferase</keyword>
<feature type="compositionally biased region" description="Low complexity" evidence="15">
    <location>
        <begin position="327"/>
        <end position="344"/>
    </location>
</feature>
<gene>
    <name evidence="21" type="ORF">RDWZM_002228</name>
</gene>
<dbReference type="SMART" id="SM00293">
    <property type="entry name" value="PWWP"/>
    <property type="match status" value="2"/>
</dbReference>
<dbReference type="SMART" id="SM00570">
    <property type="entry name" value="AWS"/>
    <property type="match status" value="1"/>
</dbReference>
<keyword evidence="12 14" id="KW-0539">Nucleus</keyword>
<feature type="domain" description="PWWP" evidence="18">
    <location>
        <begin position="154"/>
        <end position="240"/>
    </location>
</feature>
<dbReference type="GO" id="GO:0003677">
    <property type="term" value="F:DNA binding"/>
    <property type="evidence" value="ECO:0007669"/>
    <property type="project" value="UniProtKB-UniRule"/>
</dbReference>
<evidence type="ECO:0000256" key="7">
    <source>
        <dbReference type="ARBA" id="ARBA00022691"/>
    </source>
</evidence>
<dbReference type="InterPro" id="IPR055198">
    <property type="entry name" value="NSD_PHD"/>
</dbReference>
<dbReference type="InterPro" id="IPR001965">
    <property type="entry name" value="Znf_PHD"/>
</dbReference>
<dbReference type="Gene3D" id="3.30.40.10">
    <property type="entry name" value="Zinc/RING finger domain, C3HC4 (zinc finger)"/>
    <property type="match status" value="3"/>
</dbReference>
<dbReference type="InterPro" id="IPR050777">
    <property type="entry name" value="SET2_Histone-Lys_MeTrsfase"/>
</dbReference>
<dbReference type="CDD" id="cd15567">
    <property type="entry name" value="PHD4_NSD"/>
    <property type="match status" value="1"/>
</dbReference>
<evidence type="ECO:0000256" key="15">
    <source>
        <dbReference type="SAM" id="MobiDB-lite"/>
    </source>
</evidence>
<dbReference type="SUPFAM" id="SSF63748">
    <property type="entry name" value="Tudor/PWWP/MBT"/>
    <property type="match status" value="2"/>
</dbReference>
<keyword evidence="3" id="KW-0158">Chromosome</keyword>
<dbReference type="SUPFAM" id="SSF57903">
    <property type="entry name" value="FYVE/PHD zinc finger"/>
    <property type="match status" value="2"/>
</dbReference>
<feature type="domain" description="PHD-type" evidence="16">
    <location>
        <begin position="549"/>
        <end position="601"/>
    </location>
</feature>
<evidence type="ECO:0000256" key="14">
    <source>
        <dbReference type="PROSITE-ProRule" id="PRU00267"/>
    </source>
</evidence>
<dbReference type="SUPFAM" id="SSF82199">
    <property type="entry name" value="SET domain"/>
    <property type="match status" value="1"/>
</dbReference>
<reference evidence="21" key="1">
    <citation type="submission" date="2022-12" db="EMBL/GenBank/DDBJ databases">
        <title>Genome assemblies of Blomia tropicalis.</title>
        <authorList>
            <person name="Cui Y."/>
        </authorList>
    </citation>
    <scope>NUCLEOTIDE SEQUENCE</scope>
    <source>
        <tissue evidence="21">Adult mites</tissue>
    </source>
</reference>
<dbReference type="GO" id="GO:0016279">
    <property type="term" value="F:protein-lysine N-methyltransferase activity"/>
    <property type="evidence" value="ECO:0007669"/>
    <property type="project" value="UniProtKB-ARBA"/>
</dbReference>
<organism evidence="21 22">
    <name type="scientific">Blomia tropicalis</name>
    <name type="common">Mite</name>
    <dbReference type="NCBI Taxonomy" id="40697"/>
    <lineage>
        <taxon>Eukaryota</taxon>
        <taxon>Metazoa</taxon>
        <taxon>Ecdysozoa</taxon>
        <taxon>Arthropoda</taxon>
        <taxon>Chelicerata</taxon>
        <taxon>Arachnida</taxon>
        <taxon>Acari</taxon>
        <taxon>Acariformes</taxon>
        <taxon>Sarcoptiformes</taxon>
        <taxon>Astigmata</taxon>
        <taxon>Glycyphagoidea</taxon>
        <taxon>Echimyopodidae</taxon>
        <taxon>Blomia</taxon>
    </lineage>
</organism>
<feature type="domain" description="PWWP" evidence="18">
    <location>
        <begin position="717"/>
        <end position="779"/>
    </location>
</feature>
<evidence type="ECO:0000313" key="21">
    <source>
        <dbReference type="EMBL" id="KAJ6223683.1"/>
    </source>
</evidence>
<dbReference type="InterPro" id="IPR003616">
    <property type="entry name" value="Post-SET_dom"/>
</dbReference>
<dbReference type="PROSITE" id="PS50016">
    <property type="entry name" value="ZF_PHD_2"/>
    <property type="match status" value="2"/>
</dbReference>
<evidence type="ECO:0000256" key="2">
    <source>
        <dbReference type="ARBA" id="ARBA00004286"/>
    </source>
</evidence>
<dbReference type="InterPro" id="IPR011011">
    <property type="entry name" value="Znf_FYVE_PHD"/>
</dbReference>
<dbReference type="PROSITE" id="PS50118">
    <property type="entry name" value="HMG_BOX_2"/>
    <property type="match status" value="1"/>
</dbReference>
<feature type="compositionally biased region" description="Basic and acidic residues" evidence="15">
    <location>
        <begin position="1009"/>
        <end position="1021"/>
    </location>
</feature>
<keyword evidence="8" id="KW-0479">Metal-binding</keyword>
<evidence type="ECO:0000256" key="10">
    <source>
        <dbReference type="ARBA" id="ARBA00022833"/>
    </source>
</evidence>
<feature type="region of interest" description="Disordered" evidence="15">
    <location>
        <begin position="1"/>
        <end position="110"/>
    </location>
</feature>
<keyword evidence="11" id="KW-0156">Chromatin regulator</keyword>
<dbReference type="PROSITE" id="PS51215">
    <property type="entry name" value="AWS"/>
    <property type="match status" value="1"/>
</dbReference>
<dbReference type="InterPro" id="IPR009071">
    <property type="entry name" value="HMG_box_dom"/>
</dbReference>
<feature type="domain" description="AWS" evidence="20">
    <location>
        <begin position="855"/>
        <end position="902"/>
    </location>
</feature>
<sequence length="1027" mass="116680">MDKADDELIDKPESSEQPDQMDNQPNDDDEVDNKSNDDEMPMDESKDDDSIDQKEEDISNVETPIGRRSSRSTKYQSEKKPKPQPKSDTSIKRGEKRKSSPLDTPAKSKLPKFEVQPVSLTTKTIYIKNNVEHYYALDRPTLTTIPTKEGSYGVGDLIWAKMTGYPWWPCIISIDPETGNYCRISGKCIFILKLLYIKLNYLYNIGSSCKADRVYHVQYFGPEAYRGWTAIGMVMPFEGIEKFYEKINEEISDLPKKKVSKVLEKCNVKPSIKKKWNESVSEAELALKLDRKERVNKLTFNYVVGSEAAATAAARSRKSQLDSIMQSTPSSTSGLQSSSSVTSKTPKEKKGTAKKRSASGKKGKAMNQSSEDVYDFDEDSEKLDNEPFPSLCFASRRPKGDFDVYCREHLDEETEAHPEMNKSEVIELLKQRWDELSEEMRSVFIERKAIYEDDSNIYKSLKFKCNKKIDKTFQIGIEIIGPEIKFYGINENVESTPSSKANVSDPLSNPPDMWVKKLCSLDESADETSGSDAASVNDEIGSSKKVEEDRFCYKCGDEELTQSNILVKCSGICRRMFHQKCIGDEFNDDPDNYYCLECETNEHKCFACNNPDDLETKKCESTNCGKFYHLSCIEKFYPVQVNETANSFICPLHTCLTCIRHDRHINVNHCFSCLSGGNLICCESCPAAFHESCLEYTFDHDKSFYCGGCTSRKQLRYGDIIWAKLGIYRWWPGKICHPNIVPENVMKLSHNVGEFPVYFFGSKDYSWVNKGRAYLFVEGDKQASNNHANKTGGSKPLTNKYKLALKEASAGFEEWCNNRKEIASKTIATKPAPYQHINSNRYLNKQNSNGNSTEDHSHICDCKETSDCSDDSCLNRISFFECDPKQCPTGDRCKNQRFRTELTFNYNLDCRGNEKVKCECGSSKCSGFIGGKKEGDDGETKTKSKLMNGTSSKTNGNNHKRNKSNYYIFILFQNQLPDDQYLCDDHRMDDLTESELANGATLEENQNESTKKQNETEKGQNDELSND</sequence>
<dbReference type="InterPro" id="IPR000313">
    <property type="entry name" value="PWWP_dom"/>
</dbReference>
<evidence type="ECO:0000256" key="4">
    <source>
        <dbReference type="ARBA" id="ARBA00022553"/>
    </source>
</evidence>
<evidence type="ECO:0000256" key="1">
    <source>
        <dbReference type="ARBA" id="ARBA00004123"/>
    </source>
</evidence>
<dbReference type="SUPFAM" id="SSF47095">
    <property type="entry name" value="HMG-box"/>
    <property type="match status" value="1"/>
</dbReference>
<keyword evidence="6" id="KW-0808">Transferase</keyword>